<accession>I0Z196</accession>
<evidence type="ECO:0000259" key="2">
    <source>
        <dbReference type="Pfam" id="PF13839"/>
    </source>
</evidence>
<comment type="caution">
    <text evidence="3">The sequence shown here is derived from an EMBL/GenBank/DDBJ whole genome shotgun (WGS) entry which is preliminary data.</text>
</comment>
<dbReference type="GeneID" id="17042405"/>
<dbReference type="OrthoDB" id="2017299at2759"/>
<proteinExistence type="inferred from homology"/>
<dbReference type="GO" id="GO:0016413">
    <property type="term" value="F:O-acetyltransferase activity"/>
    <property type="evidence" value="ECO:0007669"/>
    <property type="project" value="InterPro"/>
</dbReference>
<dbReference type="InterPro" id="IPR026057">
    <property type="entry name" value="TBL_C"/>
</dbReference>
<reference evidence="3 4" key="1">
    <citation type="journal article" date="2012" name="Genome Biol.">
        <title>The genome of the polar eukaryotic microalga coccomyxa subellipsoidea reveals traits of cold adaptation.</title>
        <authorList>
            <person name="Blanc G."/>
            <person name="Agarkova I."/>
            <person name="Grimwood J."/>
            <person name="Kuo A."/>
            <person name="Brueggeman A."/>
            <person name="Dunigan D."/>
            <person name="Gurnon J."/>
            <person name="Ladunga I."/>
            <person name="Lindquist E."/>
            <person name="Lucas S."/>
            <person name="Pangilinan J."/>
            <person name="Proschold T."/>
            <person name="Salamov A."/>
            <person name="Schmutz J."/>
            <person name="Weeks D."/>
            <person name="Yamada T."/>
            <person name="Claverie J.M."/>
            <person name="Grigoriev I."/>
            <person name="Van Etten J."/>
            <person name="Lomsadze A."/>
            <person name="Borodovsky M."/>
        </authorList>
    </citation>
    <scope>NUCLEOTIDE SEQUENCE [LARGE SCALE GENOMIC DNA]</scope>
    <source>
        <strain evidence="3 4">C-169</strain>
    </source>
</reference>
<dbReference type="PANTHER" id="PTHR32285">
    <property type="entry name" value="PROTEIN TRICHOME BIREFRINGENCE-LIKE 9-RELATED"/>
    <property type="match status" value="1"/>
</dbReference>
<evidence type="ECO:0000313" key="3">
    <source>
        <dbReference type="EMBL" id="EIE24415.1"/>
    </source>
</evidence>
<evidence type="ECO:0000256" key="1">
    <source>
        <dbReference type="ARBA" id="ARBA00007727"/>
    </source>
</evidence>
<comment type="similarity">
    <text evidence="1">Belongs to the PC-esterase family. TBL subfamily.</text>
</comment>
<dbReference type="STRING" id="574566.I0Z196"/>
<keyword evidence="4" id="KW-1185">Reference proteome</keyword>
<dbReference type="Pfam" id="PF13839">
    <property type="entry name" value="PC-Esterase"/>
    <property type="match status" value="1"/>
</dbReference>
<feature type="domain" description="Trichome birefringence-like C-terminal" evidence="2">
    <location>
        <begin position="42"/>
        <end position="321"/>
    </location>
</feature>
<gene>
    <name evidence="3" type="ORF">COCSUDRAFT_65346</name>
</gene>
<dbReference type="Proteomes" id="UP000007264">
    <property type="component" value="Unassembled WGS sequence"/>
</dbReference>
<dbReference type="InterPro" id="IPR029962">
    <property type="entry name" value="TBL"/>
</dbReference>
<evidence type="ECO:0000313" key="4">
    <source>
        <dbReference type="Proteomes" id="UP000007264"/>
    </source>
</evidence>
<dbReference type="KEGG" id="csl:COCSUDRAFT_65346"/>
<dbReference type="PANTHER" id="PTHR32285:SF48">
    <property type="entry name" value="PROTEIN TRICHOME BIREFRINGENCE-LIKE 19"/>
    <property type="match status" value="1"/>
</dbReference>
<dbReference type="AlphaFoldDB" id="I0Z196"/>
<dbReference type="RefSeq" id="XP_005648959.1">
    <property type="nucleotide sequence ID" value="XM_005648902.1"/>
</dbReference>
<dbReference type="EMBL" id="AGSI01000005">
    <property type="protein sequence ID" value="EIE24415.1"/>
    <property type="molecule type" value="Genomic_DNA"/>
</dbReference>
<organism evidence="3 4">
    <name type="scientific">Coccomyxa subellipsoidea (strain C-169)</name>
    <name type="common">Green microalga</name>
    <dbReference type="NCBI Taxonomy" id="574566"/>
    <lineage>
        <taxon>Eukaryota</taxon>
        <taxon>Viridiplantae</taxon>
        <taxon>Chlorophyta</taxon>
        <taxon>core chlorophytes</taxon>
        <taxon>Trebouxiophyceae</taxon>
        <taxon>Trebouxiophyceae incertae sedis</taxon>
        <taxon>Coccomyxaceae</taxon>
        <taxon>Coccomyxa</taxon>
        <taxon>Coccomyxa subellipsoidea</taxon>
    </lineage>
</organism>
<name>I0Z196_COCSC</name>
<sequence>MCLVCTFQDDLVRARESALWRWQPDGCNLFDFRPARLQQEHNVSSLLANLGQRKIIFVGDSLVLEQYLSLEGLLGSEIVGANEEFVHINGRLHNSQAASFMTRTGLQVHFVRSDYLVNKETMQIDTPQAVGAAGSPVSAPHHAMTNSTPHNVITNSAPQYVMTNTSHLVYGSTPWAHMLAHPNSHLVISTSAHWATTRGTGPGRHAAAVQTVARHLAANFKGERVFVRASVPGHPQCHLAQGPYSDALYAHEASWHNWGEFAAHNDAWRNALRALNDSRFVFLDVEPLTRARPDGHLRPGSPDCLHYCLPGVIDYWTLLLASFWMSCRS</sequence>
<protein>
    <recommendedName>
        <fullName evidence="2">Trichome birefringence-like C-terminal domain-containing protein</fullName>
    </recommendedName>
</protein>